<keyword evidence="2" id="KW-1185">Reference proteome</keyword>
<organism evidence="1 2">
    <name type="scientific">Paramesorhizobium deserti</name>
    <dbReference type="NCBI Taxonomy" id="1494590"/>
    <lineage>
        <taxon>Bacteria</taxon>
        <taxon>Pseudomonadati</taxon>
        <taxon>Pseudomonadota</taxon>
        <taxon>Alphaproteobacteria</taxon>
        <taxon>Hyphomicrobiales</taxon>
        <taxon>Phyllobacteriaceae</taxon>
        <taxon>Paramesorhizobium</taxon>
    </lineage>
</organism>
<evidence type="ECO:0008006" key="3">
    <source>
        <dbReference type="Google" id="ProtNLM"/>
    </source>
</evidence>
<dbReference type="Pfam" id="PF09981">
    <property type="entry name" value="DUF2218"/>
    <property type="match status" value="1"/>
</dbReference>
<sequence length="94" mass="10518">MLTATARCRTPHADKYIQQLCKHFGHKIEAVYADGHGECCFSCGTAIMDADLENLEIRVEAADAEGLKDTKHVIESHLIRFAFRENMPALAWQG</sequence>
<proteinExistence type="predicted"/>
<dbReference type="RefSeq" id="WP_068883441.1">
    <property type="nucleotide sequence ID" value="NZ_LNTU01000034.1"/>
</dbReference>
<dbReference type="InterPro" id="IPR014543">
    <property type="entry name" value="UCP028291"/>
</dbReference>
<accession>A0A135HT89</accession>
<dbReference type="PIRSF" id="PIRSF028291">
    <property type="entry name" value="UCP028291"/>
    <property type="match status" value="1"/>
</dbReference>
<dbReference type="AlphaFoldDB" id="A0A135HT89"/>
<dbReference type="STRING" id="1494590.ATN84_16205"/>
<protein>
    <recommendedName>
        <fullName evidence="3">2,4-dihydroxyhept-2-ene-1,7-dioic acid aldolase</fullName>
    </recommendedName>
</protein>
<name>A0A135HT89_9HYPH</name>
<dbReference type="Proteomes" id="UP000070107">
    <property type="component" value="Unassembled WGS sequence"/>
</dbReference>
<evidence type="ECO:0000313" key="2">
    <source>
        <dbReference type="Proteomes" id="UP000070107"/>
    </source>
</evidence>
<evidence type="ECO:0000313" key="1">
    <source>
        <dbReference type="EMBL" id="KXF76411.1"/>
    </source>
</evidence>
<dbReference type="EMBL" id="LNTU01000034">
    <property type="protein sequence ID" value="KXF76411.1"/>
    <property type="molecule type" value="Genomic_DNA"/>
</dbReference>
<reference evidence="1 2" key="1">
    <citation type="submission" date="2015-11" db="EMBL/GenBank/DDBJ databases">
        <title>Draft genome sequence of Paramesorhizobium deserti A-3-E, a strain highly resistant to diverse beta-lactam antibiotics.</title>
        <authorList>
            <person name="Lv R."/>
            <person name="Yang X."/>
            <person name="Fang N."/>
            <person name="Guo J."/>
            <person name="Luo X."/>
            <person name="Peng F."/>
            <person name="Yang R."/>
            <person name="Cui Y."/>
            <person name="Fang C."/>
            <person name="Song Y."/>
        </authorList>
    </citation>
    <scope>NUCLEOTIDE SEQUENCE [LARGE SCALE GENOMIC DNA]</scope>
    <source>
        <strain evidence="1 2">A-3-E</strain>
    </source>
</reference>
<comment type="caution">
    <text evidence="1">The sequence shown here is derived from an EMBL/GenBank/DDBJ whole genome shotgun (WGS) entry which is preliminary data.</text>
</comment>
<gene>
    <name evidence="1" type="ORF">ATN84_16205</name>
</gene>
<dbReference type="Gene3D" id="3.30.310.50">
    <property type="entry name" value="Alpha-D-phosphohexomutase, C-terminal domain"/>
    <property type="match status" value="1"/>
</dbReference>